<dbReference type="Gene3D" id="3.30.565.10">
    <property type="entry name" value="Histidine kinase-like ATPase, C-terminal domain"/>
    <property type="match status" value="1"/>
</dbReference>
<feature type="transmembrane region" description="Helical" evidence="1">
    <location>
        <begin position="32"/>
        <end position="50"/>
    </location>
</feature>
<dbReference type="InterPro" id="IPR036890">
    <property type="entry name" value="HATPase_C_sf"/>
</dbReference>
<feature type="transmembrane region" description="Helical" evidence="1">
    <location>
        <begin position="126"/>
        <end position="150"/>
    </location>
</feature>
<keyword evidence="1" id="KW-0472">Membrane</keyword>
<feature type="domain" description="Sensor histidine kinase NatK-like C-terminal" evidence="2">
    <location>
        <begin position="332"/>
        <end position="429"/>
    </location>
</feature>
<dbReference type="InterPro" id="IPR032834">
    <property type="entry name" value="NatK-like_C"/>
</dbReference>
<accession>A0A7G9FNU3</accession>
<dbReference type="Proteomes" id="UP000515819">
    <property type="component" value="Chromosome"/>
</dbReference>
<name>A0A7G9FNU3_9FIRM</name>
<evidence type="ECO:0000256" key="1">
    <source>
        <dbReference type="SAM" id="Phobius"/>
    </source>
</evidence>
<dbReference type="GO" id="GO:0042802">
    <property type="term" value="F:identical protein binding"/>
    <property type="evidence" value="ECO:0007669"/>
    <property type="project" value="TreeGrafter"/>
</dbReference>
<evidence type="ECO:0000313" key="3">
    <source>
        <dbReference type="EMBL" id="QNM00225.1"/>
    </source>
</evidence>
<evidence type="ECO:0000313" key="4">
    <source>
        <dbReference type="Proteomes" id="UP000515819"/>
    </source>
</evidence>
<sequence>MYYAIEALTYLFDMGIIIIYMNGIFHKENRRTAYPLYIACFLIMEVLIYVNQVLCTGLPSKQFTIATSTVSLLTTFALTFLYRTRLSNRIFVSISFQILALLGESFFLFLVKIINPAVIDLPLRQLSILMNLGSKIMLFLLILVVIFFWNRHIKYHDYKYNLLLFTTPVLSLVITLCIPVRSNYQSNNAYYMIIAYLAIALLNILNYCLLDNCFKMEQIKDENLSMRRQIDFQQEKYFQLGTAYKKTRSIVHDMKNHYFAISEMLKKQQTEQLDAYLHSAINDIEANYISVNSGNLVLDAFISSFEMLAKEKQFAFSQKITLQPTQIPVSDYDLCTIVGNMLDNASEAVCKSRNPNRYVHFNVCISENNTFVIHMRNTCLPEDQIKKYPDHRMDHGYGLANIKIITEKYHGYMRSQYIEDSFETMIVIPILNRKRYF</sequence>
<dbReference type="SUPFAM" id="SSF55874">
    <property type="entry name" value="ATPase domain of HSP90 chaperone/DNA topoisomerase II/histidine kinase"/>
    <property type="match status" value="1"/>
</dbReference>
<dbReference type="PANTHER" id="PTHR40448">
    <property type="entry name" value="TWO-COMPONENT SENSOR HISTIDINE KINASE"/>
    <property type="match status" value="1"/>
</dbReference>
<organism evidence="3 4">
    <name type="scientific">Wujia chipingensis</name>
    <dbReference type="NCBI Taxonomy" id="2763670"/>
    <lineage>
        <taxon>Bacteria</taxon>
        <taxon>Bacillati</taxon>
        <taxon>Bacillota</taxon>
        <taxon>Clostridia</taxon>
        <taxon>Lachnospirales</taxon>
        <taxon>Lachnospiraceae</taxon>
        <taxon>Wujia</taxon>
    </lineage>
</organism>
<dbReference type="CDD" id="cd16935">
    <property type="entry name" value="HATPase_AgrC-ComD-like"/>
    <property type="match status" value="1"/>
</dbReference>
<dbReference type="RefSeq" id="WP_118373786.1">
    <property type="nucleotide sequence ID" value="NZ_CP060632.1"/>
</dbReference>
<dbReference type="Pfam" id="PF14501">
    <property type="entry name" value="HATPase_c_5"/>
    <property type="match status" value="1"/>
</dbReference>
<protein>
    <submittedName>
        <fullName evidence="3">GHKL domain-containing protein</fullName>
    </submittedName>
</protein>
<keyword evidence="1" id="KW-1133">Transmembrane helix</keyword>
<evidence type="ECO:0000259" key="2">
    <source>
        <dbReference type="Pfam" id="PF14501"/>
    </source>
</evidence>
<keyword evidence="4" id="KW-1185">Reference proteome</keyword>
<feature type="transmembrane region" description="Helical" evidence="1">
    <location>
        <begin position="162"/>
        <end position="182"/>
    </location>
</feature>
<dbReference type="KEGG" id="wcp:H9Q76_02735"/>
<dbReference type="AlphaFoldDB" id="A0A7G9FNU3"/>
<feature type="transmembrane region" description="Helical" evidence="1">
    <location>
        <begin position="94"/>
        <end position="114"/>
    </location>
</feature>
<feature type="transmembrane region" description="Helical" evidence="1">
    <location>
        <begin position="7"/>
        <end position="25"/>
    </location>
</feature>
<reference evidence="3 4" key="1">
    <citation type="submission" date="2020-08" db="EMBL/GenBank/DDBJ databases">
        <authorList>
            <person name="Liu C."/>
            <person name="Sun Q."/>
        </authorList>
    </citation>
    <scope>NUCLEOTIDE SEQUENCE [LARGE SCALE GENOMIC DNA]</scope>
    <source>
        <strain evidence="3 4">NSJ-4</strain>
    </source>
</reference>
<feature type="transmembrane region" description="Helical" evidence="1">
    <location>
        <begin position="188"/>
        <end position="210"/>
    </location>
</feature>
<gene>
    <name evidence="3" type="ORF">H9Q76_02735</name>
</gene>
<proteinExistence type="predicted"/>
<keyword evidence="1" id="KW-0812">Transmembrane</keyword>
<feature type="transmembrane region" description="Helical" evidence="1">
    <location>
        <begin position="62"/>
        <end position="82"/>
    </location>
</feature>
<dbReference type="PANTHER" id="PTHR40448:SF1">
    <property type="entry name" value="TWO-COMPONENT SENSOR HISTIDINE KINASE"/>
    <property type="match status" value="1"/>
</dbReference>
<dbReference type="EMBL" id="CP060632">
    <property type="protein sequence ID" value="QNM00225.1"/>
    <property type="molecule type" value="Genomic_DNA"/>
</dbReference>